<evidence type="ECO:0000313" key="14">
    <source>
        <dbReference type="EMBL" id="MBB6474882.1"/>
    </source>
</evidence>
<dbReference type="Gene3D" id="3.40.50.2020">
    <property type="match status" value="1"/>
</dbReference>
<comment type="catalytic activity">
    <reaction evidence="7 8">
        <text>5-phospho-beta-D-ribosylamine + L-glutamate + diphosphate = 5-phospho-alpha-D-ribose 1-diphosphate + L-glutamine + H2O</text>
        <dbReference type="Rhea" id="RHEA:14905"/>
        <dbReference type="ChEBI" id="CHEBI:15377"/>
        <dbReference type="ChEBI" id="CHEBI:29985"/>
        <dbReference type="ChEBI" id="CHEBI:33019"/>
        <dbReference type="ChEBI" id="CHEBI:58017"/>
        <dbReference type="ChEBI" id="CHEBI:58359"/>
        <dbReference type="ChEBI" id="CHEBI:58681"/>
        <dbReference type="EC" id="2.4.2.14"/>
    </reaction>
</comment>
<protein>
    <recommendedName>
        <fullName evidence="7">Amidophosphoribosyltransferase</fullName>
        <shortName evidence="7">ATase</shortName>
        <ecNumber evidence="7">2.4.2.14</ecNumber>
    </recommendedName>
    <alternativeName>
        <fullName evidence="7">Glutamine phosphoribosylpyrophosphate amidotransferase</fullName>
        <shortName evidence="7">GPATase</shortName>
    </alternativeName>
</protein>
<keyword evidence="6 7" id="KW-0315">Glutamine amidotransferase</keyword>
<evidence type="ECO:0000256" key="8">
    <source>
        <dbReference type="PIRNR" id="PIRNR000485"/>
    </source>
</evidence>
<dbReference type="GO" id="GO:0000287">
    <property type="term" value="F:magnesium ion binding"/>
    <property type="evidence" value="ECO:0007669"/>
    <property type="project" value="UniProtKB-UniRule"/>
</dbReference>
<evidence type="ECO:0000259" key="13">
    <source>
        <dbReference type="PROSITE" id="PS51278"/>
    </source>
</evidence>
<reference evidence="14 15" key="1">
    <citation type="submission" date="2020-08" db="EMBL/GenBank/DDBJ databases">
        <title>Sequencing the genomes of 1000 actinobacteria strains.</title>
        <authorList>
            <person name="Klenk H.-P."/>
        </authorList>
    </citation>
    <scope>NUCLEOTIDE SEQUENCE [LARGE SCALE GENOMIC DNA]</scope>
    <source>
        <strain evidence="14 15">DSM 44936</strain>
    </source>
</reference>
<comment type="cofactor">
    <cofactor evidence="7 10">
        <name>Mg(2+)</name>
        <dbReference type="ChEBI" id="CHEBI:18420"/>
    </cofactor>
    <text evidence="7 10">Binds 1 Mg(2+) ion per subunit.</text>
</comment>
<dbReference type="EMBL" id="JACHIU010000001">
    <property type="protein sequence ID" value="MBB6474882.1"/>
    <property type="molecule type" value="Genomic_DNA"/>
</dbReference>
<dbReference type="AlphaFoldDB" id="A0A7X0IJJ5"/>
<comment type="cofactor">
    <cofactor evidence="7 11">
        <name>[4Fe-4S] cluster</name>
        <dbReference type="ChEBI" id="CHEBI:49883"/>
    </cofactor>
    <text evidence="7 11">Binds 1 [4Fe-4S] cluster per subunit.</text>
</comment>
<comment type="pathway">
    <text evidence="1 7 8">Purine metabolism; IMP biosynthesis via de novo pathway; N(1)-(5-phospho-D-ribosyl)glycinamide from 5-phospho-alpha-D-ribose 1-diphosphate: step 1/2.</text>
</comment>
<feature type="binding site" evidence="7 11">
    <location>
        <position position="404"/>
    </location>
    <ligand>
        <name>[4Fe-4S] cluster</name>
        <dbReference type="ChEBI" id="CHEBI:49883"/>
    </ligand>
</feature>
<evidence type="ECO:0000256" key="12">
    <source>
        <dbReference type="SAM" id="MobiDB-lite"/>
    </source>
</evidence>
<keyword evidence="7 10" id="KW-0479">Metal-binding</keyword>
<evidence type="ECO:0000256" key="7">
    <source>
        <dbReference type="HAMAP-Rule" id="MF_01931"/>
    </source>
</evidence>
<dbReference type="InterPro" id="IPR029057">
    <property type="entry name" value="PRTase-like"/>
</dbReference>
<dbReference type="GO" id="GO:0009113">
    <property type="term" value="P:purine nucleobase biosynthetic process"/>
    <property type="evidence" value="ECO:0007669"/>
    <property type="project" value="UniProtKB-UniRule"/>
</dbReference>
<comment type="similarity">
    <text evidence="2 7 8">In the C-terminal section; belongs to the purine/pyrimidine phosphoribosyltransferase family.</text>
</comment>
<evidence type="ECO:0000256" key="10">
    <source>
        <dbReference type="PIRSR" id="PIRSR000485-2"/>
    </source>
</evidence>
<dbReference type="PROSITE" id="PS51278">
    <property type="entry name" value="GATASE_TYPE_2"/>
    <property type="match status" value="1"/>
</dbReference>
<dbReference type="CDD" id="cd06223">
    <property type="entry name" value="PRTases_typeI"/>
    <property type="match status" value="1"/>
</dbReference>
<dbReference type="NCBIfam" id="TIGR01134">
    <property type="entry name" value="purF"/>
    <property type="match status" value="1"/>
</dbReference>
<feature type="domain" description="Glutamine amidotransferase type-2" evidence="13">
    <location>
        <begin position="10"/>
        <end position="243"/>
    </location>
</feature>
<feature type="active site" description="Nucleophile" evidence="7 9">
    <location>
        <position position="10"/>
    </location>
</feature>
<dbReference type="Gene3D" id="3.60.20.10">
    <property type="entry name" value="Glutamine Phosphoribosylpyrophosphate, subunit 1, domain 1"/>
    <property type="match status" value="1"/>
</dbReference>
<evidence type="ECO:0000313" key="15">
    <source>
        <dbReference type="Proteomes" id="UP000555564"/>
    </source>
</evidence>
<keyword evidence="3 7" id="KW-0328">Glycosyltransferase</keyword>
<dbReference type="SUPFAM" id="SSF53271">
    <property type="entry name" value="PRTase-like"/>
    <property type="match status" value="1"/>
</dbReference>
<keyword evidence="4 7" id="KW-0808">Transferase</keyword>
<keyword evidence="5 7" id="KW-0658">Purine biosynthesis</keyword>
<keyword evidence="7 11" id="KW-0411">Iron-sulfur</keyword>
<dbReference type="GO" id="GO:0051539">
    <property type="term" value="F:4 iron, 4 sulfur cluster binding"/>
    <property type="evidence" value="ECO:0007669"/>
    <property type="project" value="UniProtKB-KW"/>
</dbReference>
<dbReference type="EC" id="2.4.2.14" evidence="7"/>
<dbReference type="InterPro" id="IPR000836">
    <property type="entry name" value="PRTase_dom"/>
</dbReference>
<evidence type="ECO:0000256" key="2">
    <source>
        <dbReference type="ARBA" id="ARBA00010138"/>
    </source>
</evidence>
<organism evidence="14 15">
    <name type="scientific">Sphaerisporangium rubeum</name>
    <dbReference type="NCBI Taxonomy" id="321317"/>
    <lineage>
        <taxon>Bacteria</taxon>
        <taxon>Bacillati</taxon>
        <taxon>Actinomycetota</taxon>
        <taxon>Actinomycetes</taxon>
        <taxon>Streptosporangiales</taxon>
        <taxon>Streptosporangiaceae</taxon>
        <taxon>Sphaerisporangium</taxon>
    </lineage>
</organism>
<dbReference type="HAMAP" id="MF_01931">
    <property type="entry name" value="PurF"/>
    <property type="match status" value="1"/>
</dbReference>
<feature type="binding site" evidence="7 10">
    <location>
        <position position="367"/>
    </location>
    <ligand>
        <name>Mg(2+)</name>
        <dbReference type="ChEBI" id="CHEBI:18420"/>
    </ligand>
</feature>
<keyword evidence="7 10" id="KW-0460">Magnesium</keyword>
<dbReference type="SUPFAM" id="SSF56235">
    <property type="entry name" value="N-terminal nucleophile aminohydrolases (Ntn hydrolases)"/>
    <property type="match status" value="1"/>
</dbReference>
<feature type="region of interest" description="Disordered" evidence="12">
    <location>
        <begin position="126"/>
        <end position="150"/>
    </location>
</feature>
<feature type="compositionally biased region" description="Basic and acidic residues" evidence="12">
    <location>
        <begin position="132"/>
        <end position="149"/>
    </location>
</feature>
<proteinExistence type="inferred from homology"/>
<evidence type="ECO:0000256" key="9">
    <source>
        <dbReference type="PIRSR" id="PIRSR000485-1"/>
    </source>
</evidence>
<keyword evidence="7 11" id="KW-0408">Iron</keyword>
<dbReference type="InterPro" id="IPR029055">
    <property type="entry name" value="Ntn_hydrolases_N"/>
</dbReference>
<sequence>MSLDAVGEECGIVGVRAPGASVAWMVYAGLLALQHRGQEAAGVAVGDGSRLSLERGLGLVTQVFDEERLDRLPGLVGVGHVRYPTAGGAALANAQPLLGAAASGERFALAHNGNLLRIGRFGGSADGAGGRACDRAGREPGSDRRRDGGTDTQALVDRLATREGPLVQGLRELLPHVYGAYCLVLATPSALYAARDPHGFRPLCLGATATGWVVASETAALDAVGARFVREVEPGELLTIDDDGLRSEHFAVAPHTLCVFEHVYIARPDSLISGRRVQEVRHAFGAALAREAGVPADVVIPVPDTARPAALGYAAESGVPYAEGFVRNPYLGRTFLRPSDAARRSGVRLKLNPVPEAVGGKRVVVVDDSLVRATSMKHAVALLRGAGAAEVHVRLASSTIAWPCFFGVDISTQSELAGHLMTPEQIGAFVGADSLAFLSVEAMSAATGAGRSLCLGCFTGSYPSRVPLEPARPVA</sequence>
<comment type="function">
    <text evidence="7">Catalyzes the formation of phosphoribosylamine from phosphoribosylpyrophosphate (PRPP) and glutamine.</text>
</comment>
<dbReference type="InterPro" id="IPR005854">
    <property type="entry name" value="PurF"/>
</dbReference>
<evidence type="ECO:0000256" key="6">
    <source>
        <dbReference type="ARBA" id="ARBA00022962"/>
    </source>
</evidence>
<feature type="binding site" evidence="7 10">
    <location>
        <position position="368"/>
    </location>
    <ligand>
        <name>Mg(2+)</name>
        <dbReference type="ChEBI" id="CHEBI:18420"/>
    </ligand>
</feature>
<feature type="binding site" evidence="7 10">
    <location>
        <position position="305"/>
    </location>
    <ligand>
        <name>Mg(2+)</name>
        <dbReference type="ChEBI" id="CHEBI:18420"/>
    </ligand>
</feature>
<evidence type="ECO:0000256" key="3">
    <source>
        <dbReference type="ARBA" id="ARBA00022676"/>
    </source>
</evidence>
<dbReference type="InterPro" id="IPR017932">
    <property type="entry name" value="GATase_2_dom"/>
</dbReference>
<evidence type="ECO:0000256" key="1">
    <source>
        <dbReference type="ARBA" id="ARBA00005209"/>
    </source>
</evidence>
<feature type="binding site" evidence="7 11">
    <location>
        <position position="457"/>
    </location>
    <ligand>
        <name>[4Fe-4S] cluster</name>
        <dbReference type="ChEBI" id="CHEBI:49883"/>
    </ligand>
</feature>
<keyword evidence="7" id="KW-0004">4Fe-4S</keyword>
<dbReference type="UniPathway" id="UPA00074">
    <property type="reaction ID" value="UER00124"/>
</dbReference>
<feature type="binding site" evidence="7 11">
    <location>
        <position position="454"/>
    </location>
    <ligand>
        <name>[4Fe-4S] cluster</name>
        <dbReference type="ChEBI" id="CHEBI:49883"/>
    </ligand>
</feature>
<accession>A0A7X0IJJ5</accession>
<keyword evidence="15" id="KW-1185">Reference proteome</keyword>
<feature type="binding site" evidence="7 11">
    <location>
        <position position="258"/>
    </location>
    <ligand>
        <name>[4Fe-4S] cluster</name>
        <dbReference type="ChEBI" id="CHEBI:49883"/>
    </ligand>
</feature>
<dbReference type="Proteomes" id="UP000555564">
    <property type="component" value="Unassembled WGS sequence"/>
</dbReference>
<evidence type="ECO:0000256" key="4">
    <source>
        <dbReference type="ARBA" id="ARBA00022679"/>
    </source>
</evidence>
<dbReference type="RefSeq" id="WP_184983781.1">
    <property type="nucleotide sequence ID" value="NZ_BAAALO010000038.1"/>
</dbReference>
<comment type="caution">
    <text evidence="14">The sequence shown here is derived from an EMBL/GenBank/DDBJ whole genome shotgun (WGS) entry which is preliminary data.</text>
</comment>
<evidence type="ECO:0000256" key="11">
    <source>
        <dbReference type="PIRSR" id="PIRSR000485-3"/>
    </source>
</evidence>
<name>A0A7X0IJJ5_9ACTN</name>
<gene>
    <name evidence="7" type="primary">purF</name>
    <name evidence="14" type="ORF">BJ992_004313</name>
</gene>
<dbReference type="PANTHER" id="PTHR11907">
    <property type="entry name" value="AMIDOPHOSPHORIBOSYLTRANSFERASE"/>
    <property type="match status" value="1"/>
</dbReference>
<dbReference type="GO" id="GO:0006189">
    <property type="term" value="P:'de novo' IMP biosynthetic process"/>
    <property type="evidence" value="ECO:0007669"/>
    <property type="project" value="UniProtKB-UniRule"/>
</dbReference>
<dbReference type="GO" id="GO:0004044">
    <property type="term" value="F:amidophosphoribosyltransferase activity"/>
    <property type="evidence" value="ECO:0007669"/>
    <property type="project" value="UniProtKB-UniRule"/>
</dbReference>
<dbReference type="PIRSF" id="PIRSF000485">
    <property type="entry name" value="Amd_phspho_trans"/>
    <property type="match status" value="1"/>
</dbReference>
<evidence type="ECO:0000256" key="5">
    <source>
        <dbReference type="ARBA" id="ARBA00022755"/>
    </source>
</evidence>
<dbReference type="Pfam" id="PF13537">
    <property type="entry name" value="GATase_7"/>
    <property type="match status" value="1"/>
</dbReference>